<dbReference type="EC" id="1.1.1.95" evidence="4 13"/>
<feature type="domain" description="D-isomer specific 2-hydroxyacid dehydrogenase NAD-binding" evidence="15">
    <location>
        <begin position="112"/>
        <end position="285"/>
    </location>
</feature>
<comment type="subunit">
    <text evidence="3">Homotetramer.</text>
</comment>
<evidence type="ECO:0000256" key="5">
    <source>
        <dbReference type="ARBA" id="ARBA00021582"/>
    </source>
</evidence>
<reference evidence="17 18" key="1">
    <citation type="submission" date="2014-04" db="EMBL/GenBank/DDBJ databases">
        <title>Genome evolution of avian class.</title>
        <authorList>
            <person name="Zhang G."/>
            <person name="Li C."/>
        </authorList>
    </citation>
    <scope>NUCLEOTIDE SEQUENCE [LARGE SCALE GENOMIC DNA]</scope>
    <source>
        <strain evidence="17">BGI_N303</strain>
    </source>
</reference>
<dbReference type="InterPro" id="IPR006140">
    <property type="entry name" value="D-isomer_DH_NAD-bd"/>
</dbReference>
<evidence type="ECO:0000256" key="4">
    <source>
        <dbReference type="ARBA" id="ARBA00013143"/>
    </source>
</evidence>
<evidence type="ECO:0000256" key="2">
    <source>
        <dbReference type="ARBA" id="ARBA00005854"/>
    </source>
</evidence>
<evidence type="ECO:0000259" key="14">
    <source>
        <dbReference type="Pfam" id="PF00389"/>
    </source>
</evidence>
<gene>
    <name evidence="17" type="ORF">N303_11561</name>
</gene>
<comment type="similarity">
    <text evidence="2 13">Belongs to the D-isomer specific 2-hydroxyacid dehydrogenase family.</text>
</comment>
<dbReference type="NCBIfam" id="TIGR01327">
    <property type="entry name" value="PGDH"/>
    <property type="match status" value="1"/>
</dbReference>
<feature type="domain" description="D-3-phosphoglycerate dehydrogenase ASB" evidence="16">
    <location>
        <begin position="330"/>
        <end position="438"/>
    </location>
</feature>
<protein>
    <recommendedName>
        <fullName evidence="5 13">D-3-phosphoglycerate dehydrogenase</fullName>
        <ecNumber evidence="4 13">1.1.1.95</ecNumber>
    </recommendedName>
</protein>
<evidence type="ECO:0000256" key="10">
    <source>
        <dbReference type="ARBA" id="ARBA00023027"/>
    </source>
</evidence>
<sequence>MALGKLQKVLISDTLDPCCREILQAGGLRVQEKPGLSKEELLREIRDCEGLIVRSATKVTAEVLEAAEHLQVVGRAGTGVDNVDVEAATRKGVLVMNTPTGNSLSAAELTCGMILCLARQIPQAAASMKEGKWDRKKYMGMELNGKTLGVLGLGRIGREVATRMQAFGMKTIGYDPIITPETSAAFGVEQLQLEQIWPRCDFITVHTPLLPSTTGLLNDSTFAKCRRGVQVVNCARGGIVDEGALLRALQSGQCGGAALDVFTQEPPKDRDLVNHPNVICCPHLGASTREAQSRCGKEIAMQIVDMATGKGLAGTVNGQALSKAFAPQTKPWIALARALGTVLHAMGKQAQGSVQVCTLGTPLQEAGSYLTPAVAVGILAGRVQKEVTLVNALLLAQEAGLKVTTTHGDVAPEPDSSTGLLQVSIQGTLHRVAGTVQGSTPVLRELSGATFKQLVPLAGPVLIYRAKATEPNTLPTLAGLLGKAGIQLQSYHSSSTVAGEKWSVVGLSAPLSSLGELKPHATEVFQLQL</sequence>
<dbReference type="PROSITE" id="PS00065">
    <property type="entry name" value="D_2_HYDROXYACID_DH_1"/>
    <property type="match status" value="1"/>
</dbReference>
<dbReference type="Proteomes" id="UP000053760">
    <property type="component" value="Unassembled WGS sequence"/>
</dbReference>
<dbReference type="AlphaFoldDB" id="A0A091GZN1"/>
<evidence type="ECO:0000256" key="1">
    <source>
        <dbReference type="ARBA" id="ARBA00005216"/>
    </source>
</evidence>
<keyword evidence="8" id="KW-0007">Acetylation</keyword>
<dbReference type="UniPathway" id="UPA00135">
    <property type="reaction ID" value="UER00196"/>
</dbReference>
<dbReference type="InterPro" id="IPR006236">
    <property type="entry name" value="PGDH"/>
</dbReference>
<keyword evidence="6" id="KW-0597">Phosphoprotein</keyword>
<dbReference type="FunFam" id="3.30.1330.90:FF:000005">
    <property type="entry name" value="D-3-phosphoglycerate dehydrogenase"/>
    <property type="match status" value="1"/>
</dbReference>
<dbReference type="Pfam" id="PF19304">
    <property type="entry name" value="PGDH_inter"/>
    <property type="match status" value="1"/>
</dbReference>
<evidence type="ECO:0000313" key="18">
    <source>
        <dbReference type="Proteomes" id="UP000053760"/>
    </source>
</evidence>
<organism evidence="17 18">
    <name type="scientific">Cuculus canorus</name>
    <name type="common">Common cuckoo</name>
    <dbReference type="NCBI Taxonomy" id="55661"/>
    <lineage>
        <taxon>Eukaryota</taxon>
        <taxon>Metazoa</taxon>
        <taxon>Chordata</taxon>
        <taxon>Craniata</taxon>
        <taxon>Vertebrata</taxon>
        <taxon>Euteleostomi</taxon>
        <taxon>Archelosauria</taxon>
        <taxon>Archosauria</taxon>
        <taxon>Dinosauria</taxon>
        <taxon>Saurischia</taxon>
        <taxon>Theropoda</taxon>
        <taxon>Coelurosauria</taxon>
        <taxon>Aves</taxon>
        <taxon>Neognathae</taxon>
        <taxon>Neoaves</taxon>
        <taxon>Otidimorphae</taxon>
        <taxon>Cuculiformes</taxon>
        <taxon>Cuculidae</taxon>
        <taxon>Cuculus</taxon>
    </lineage>
</organism>
<dbReference type="KEGG" id="cuca:104063319"/>
<dbReference type="InterPro" id="IPR029753">
    <property type="entry name" value="D-isomer_DH_CS"/>
</dbReference>
<keyword evidence="18" id="KW-1185">Reference proteome</keyword>
<dbReference type="InterPro" id="IPR029752">
    <property type="entry name" value="D-isomer_DH_CS1"/>
</dbReference>
<dbReference type="PANTHER" id="PTHR42938:SF22">
    <property type="entry name" value="D-3-PHOSPHOGLYCERATE DEHYDROGENASE"/>
    <property type="match status" value="1"/>
</dbReference>
<evidence type="ECO:0000259" key="15">
    <source>
        <dbReference type="Pfam" id="PF02826"/>
    </source>
</evidence>
<dbReference type="Pfam" id="PF02826">
    <property type="entry name" value="2-Hacid_dh_C"/>
    <property type="match status" value="1"/>
</dbReference>
<evidence type="ECO:0000259" key="16">
    <source>
        <dbReference type="Pfam" id="PF19304"/>
    </source>
</evidence>
<keyword evidence="10 13" id="KW-0520">NAD</keyword>
<keyword evidence="11 13" id="KW-0718">Serine biosynthesis</keyword>
<evidence type="ECO:0000313" key="17">
    <source>
        <dbReference type="EMBL" id="KFO79562.1"/>
    </source>
</evidence>
<dbReference type="Gene3D" id="3.30.1330.90">
    <property type="entry name" value="D-3-phosphoglycerate dehydrogenase, domain 3"/>
    <property type="match status" value="1"/>
</dbReference>
<dbReference type="InterPro" id="IPR045626">
    <property type="entry name" value="PGDH_ASB_dom"/>
</dbReference>
<dbReference type="FunFam" id="3.40.50.720:FF:000616">
    <property type="entry name" value="D-3-phosphoglycerate dehydrogenase 2 chloroplastic"/>
    <property type="match status" value="1"/>
</dbReference>
<dbReference type="InterPro" id="IPR036291">
    <property type="entry name" value="NAD(P)-bd_dom_sf"/>
</dbReference>
<dbReference type="InterPro" id="IPR029009">
    <property type="entry name" value="ASB_dom_sf"/>
</dbReference>
<dbReference type="SUPFAM" id="SSF52283">
    <property type="entry name" value="Formate/glycerate dehydrogenase catalytic domain-like"/>
    <property type="match status" value="1"/>
</dbReference>
<comment type="pathway">
    <text evidence="1 13">Amino-acid biosynthesis; L-serine biosynthesis; L-serine from 3-phospho-D-glycerate: step 1/3.</text>
</comment>
<dbReference type="GO" id="GO:0004617">
    <property type="term" value="F:phosphoglycerate dehydrogenase activity"/>
    <property type="evidence" value="ECO:0007669"/>
    <property type="project" value="UniProtKB-EC"/>
</dbReference>
<dbReference type="SUPFAM" id="SSF143548">
    <property type="entry name" value="Serine metabolism enzymes domain"/>
    <property type="match status" value="1"/>
</dbReference>
<evidence type="ECO:0000256" key="6">
    <source>
        <dbReference type="ARBA" id="ARBA00022553"/>
    </source>
</evidence>
<dbReference type="GO" id="GO:0006564">
    <property type="term" value="P:L-serine biosynthetic process"/>
    <property type="evidence" value="ECO:0007669"/>
    <property type="project" value="UniProtKB-KW"/>
</dbReference>
<dbReference type="Pfam" id="PF00389">
    <property type="entry name" value="2-Hacid_dh"/>
    <property type="match status" value="1"/>
</dbReference>
<dbReference type="PROSITE" id="PS00670">
    <property type="entry name" value="D_2_HYDROXYACID_DH_2"/>
    <property type="match status" value="1"/>
</dbReference>
<dbReference type="STRING" id="55661.A0A091GZN1"/>
<dbReference type="Gene3D" id="3.40.50.720">
    <property type="entry name" value="NAD(P)-binding Rossmann-like Domain"/>
    <property type="match status" value="2"/>
</dbReference>
<dbReference type="SUPFAM" id="SSF51735">
    <property type="entry name" value="NAD(P)-binding Rossmann-fold domains"/>
    <property type="match status" value="1"/>
</dbReference>
<dbReference type="GO" id="GO:0051287">
    <property type="term" value="F:NAD binding"/>
    <property type="evidence" value="ECO:0007669"/>
    <property type="project" value="UniProtKB-UniRule"/>
</dbReference>
<name>A0A091GZN1_CUCCA</name>
<keyword evidence="9 13" id="KW-0560">Oxidoreductase</keyword>
<feature type="domain" description="D-isomer specific 2-hydroxyacid dehydrogenase catalytic" evidence="14">
    <location>
        <begin position="9"/>
        <end position="317"/>
    </location>
</feature>
<keyword evidence="7 13" id="KW-0028">Amino-acid biosynthesis</keyword>
<accession>A0A091GZN1</accession>
<dbReference type="InterPro" id="IPR006139">
    <property type="entry name" value="D-isomer_2_OHA_DH_cat_dom"/>
</dbReference>
<dbReference type="CDD" id="cd12173">
    <property type="entry name" value="PGDH_4"/>
    <property type="match status" value="1"/>
</dbReference>
<dbReference type="OrthoDB" id="1621027at2759"/>
<comment type="catalytic activity">
    <reaction evidence="12 13">
        <text>(2R)-3-phosphoglycerate + NAD(+) = 3-phosphooxypyruvate + NADH + H(+)</text>
        <dbReference type="Rhea" id="RHEA:12641"/>
        <dbReference type="ChEBI" id="CHEBI:15378"/>
        <dbReference type="ChEBI" id="CHEBI:18110"/>
        <dbReference type="ChEBI" id="CHEBI:57540"/>
        <dbReference type="ChEBI" id="CHEBI:57945"/>
        <dbReference type="ChEBI" id="CHEBI:58272"/>
        <dbReference type="EC" id="1.1.1.95"/>
    </reaction>
</comment>
<evidence type="ECO:0000256" key="3">
    <source>
        <dbReference type="ARBA" id="ARBA00011881"/>
    </source>
</evidence>
<evidence type="ECO:0000256" key="12">
    <source>
        <dbReference type="ARBA" id="ARBA00048731"/>
    </source>
</evidence>
<proteinExistence type="inferred from homology"/>
<evidence type="ECO:0000256" key="9">
    <source>
        <dbReference type="ARBA" id="ARBA00023002"/>
    </source>
</evidence>
<evidence type="ECO:0000256" key="8">
    <source>
        <dbReference type="ARBA" id="ARBA00022990"/>
    </source>
</evidence>
<dbReference type="EMBL" id="KL448049">
    <property type="protein sequence ID" value="KFO79562.1"/>
    <property type="molecule type" value="Genomic_DNA"/>
</dbReference>
<evidence type="ECO:0000256" key="7">
    <source>
        <dbReference type="ARBA" id="ARBA00022605"/>
    </source>
</evidence>
<dbReference type="PANTHER" id="PTHR42938">
    <property type="entry name" value="FORMATE DEHYDROGENASE 1"/>
    <property type="match status" value="1"/>
</dbReference>
<evidence type="ECO:0000256" key="11">
    <source>
        <dbReference type="ARBA" id="ARBA00023299"/>
    </source>
</evidence>
<dbReference type="FunFam" id="3.40.50.720:FF:000021">
    <property type="entry name" value="D-3-phosphoglycerate dehydrogenase"/>
    <property type="match status" value="1"/>
</dbReference>
<evidence type="ECO:0000256" key="13">
    <source>
        <dbReference type="RuleBase" id="RU363003"/>
    </source>
</evidence>